<dbReference type="InterPro" id="IPR019546">
    <property type="entry name" value="TAT_signal_bac_arc"/>
</dbReference>
<keyword evidence="6" id="KW-0408">Iron</keyword>
<sequence>MKLYFSLTPNLSFGGNMTATSKKISIDRRTFLKGMGALGAASAMGLGFPSISLGKGHVDRSRLAKTLSFSSYGGSWQENLTKAVLEPFEKKYGVRIIQSSHGGEEEILAKIRVGGKGDYDLVTINESGYYPGVKQGLFNNLNLENIPNQKNIMSPLKKPIYDPDFAKDGKTRSVPSVFGTTALTYNTQNVTPAPDSWAVCWDKKYARKIAMNEIAWYRVFTTALYLGEDPNNVKNWTALWDAVRQQHKLVLKYWSSGMEMQQLFTNKEIYLGEFWSGRTLNLKGKGTPVDYVIPKEGASTWVEVWCVPKGSKKQYTAEVLLNYLLDPEVGAHLSELTQYPCALNPSVYKVTDSIRNLPDFDPTGTLEKYKFVDYGYKEANNAEWTEKFTEIRMGG</sequence>
<dbReference type="InterPro" id="IPR006059">
    <property type="entry name" value="SBP"/>
</dbReference>
<protein>
    <submittedName>
        <fullName evidence="7">Putative Spermidine/putrescine ABC transporter substrate-binding protein</fullName>
    </submittedName>
</protein>
<dbReference type="PANTHER" id="PTHR30222:SF17">
    <property type="entry name" value="SPERMIDINE_PUTRESCINE-BINDING PERIPLASMIC PROTEIN"/>
    <property type="match status" value="1"/>
</dbReference>
<evidence type="ECO:0000256" key="1">
    <source>
        <dbReference type="ARBA" id="ARBA00004418"/>
    </source>
</evidence>
<dbReference type="InterPro" id="IPR006311">
    <property type="entry name" value="TAT_signal"/>
</dbReference>
<keyword evidence="6" id="KW-0479">Metal-binding</keyword>
<keyword evidence="3" id="KW-0813">Transport</keyword>
<gene>
    <name evidence="7" type="ORF">EPICR_70071</name>
</gene>
<accession>A0A484HLX4</accession>
<dbReference type="InterPro" id="IPR001188">
    <property type="entry name" value="Sperm_putr-bd"/>
</dbReference>
<dbReference type="PRINTS" id="PR00909">
    <property type="entry name" value="SPERMDNBNDNG"/>
</dbReference>
<dbReference type="SUPFAM" id="SSF53850">
    <property type="entry name" value="Periplasmic binding protein-like II"/>
    <property type="match status" value="1"/>
</dbReference>
<keyword evidence="6" id="KW-0411">Iron-sulfur</keyword>
<dbReference type="Gene3D" id="3.40.190.10">
    <property type="entry name" value="Periplasmic binding protein-like II"/>
    <property type="match status" value="2"/>
</dbReference>
<dbReference type="PROSITE" id="PS51318">
    <property type="entry name" value="TAT"/>
    <property type="match status" value="1"/>
</dbReference>
<evidence type="ECO:0000256" key="6">
    <source>
        <dbReference type="ARBA" id="ARBA00023014"/>
    </source>
</evidence>
<evidence type="ECO:0000256" key="5">
    <source>
        <dbReference type="ARBA" id="ARBA00022764"/>
    </source>
</evidence>
<keyword evidence="5" id="KW-0574">Periplasm</keyword>
<proteinExistence type="predicted"/>
<dbReference type="EMBL" id="CAACVI010000050">
    <property type="protein sequence ID" value="VEN75230.1"/>
    <property type="molecule type" value="Genomic_DNA"/>
</dbReference>
<dbReference type="PANTHER" id="PTHR30222">
    <property type="entry name" value="SPERMIDINE/PUTRESCINE-BINDING PERIPLASMIC PROTEIN"/>
    <property type="match status" value="1"/>
</dbReference>
<dbReference type="GO" id="GO:0051536">
    <property type="term" value="F:iron-sulfur cluster binding"/>
    <property type="evidence" value="ECO:0007669"/>
    <property type="project" value="UniProtKB-KW"/>
</dbReference>
<reference evidence="7" key="1">
    <citation type="submission" date="2019-01" db="EMBL/GenBank/DDBJ databases">
        <authorList>
            <consortium name="Genoscope - CEA"/>
            <person name="William W."/>
        </authorList>
    </citation>
    <scope>NUCLEOTIDE SEQUENCE</scope>
    <source>
        <strain evidence="7">CR-1</strain>
    </source>
</reference>
<keyword evidence="4" id="KW-0732">Signal</keyword>
<evidence type="ECO:0000313" key="7">
    <source>
        <dbReference type="EMBL" id="VEN75230.1"/>
    </source>
</evidence>
<dbReference type="GO" id="GO:0019808">
    <property type="term" value="F:polyamine binding"/>
    <property type="evidence" value="ECO:0007669"/>
    <property type="project" value="InterPro"/>
</dbReference>
<comment type="subcellular location">
    <subcellularLocation>
        <location evidence="1">Periplasm</location>
    </subcellularLocation>
</comment>
<evidence type="ECO:0000256" key="2">
    <source>
        <dbReference type="ARBA" id="ARBA00011771"/>
    </source>
</evidence>
<dbReference type="Pfam" id="PF13416">
    <property type="entry name" value="SBP_bac_8"/>
    <property type="match status" value="1"/>
</dbReference>
<dbReference type="GO" id="GO:0042597">
    <property type="term" value="C:periplasmic space"/>
    <property type="evidence" value="ECO:0007669"/>
    <property type="project" value="UniProtKB-SubCell"/>
</dbReference>
<organism evidence="7">
    <name type="scientific">uncultured Desulfobacteraceae bacterium</name>
    <dbReference type="NCBI Taxonomy" id="218296"/>
    <lineage>
        <taxon>Bacteria</taxon>
        <taxon>Pseudomonadati</taxon>
        <taxon>Thermodesulfobacteriota</taxon>
        <taxon>Desulfobacteria</taxon>
        <taxon>Desulfobacterales</taxon>
        <taxon>Desulfobacteraceae</taxon>
        <taxon>environmental samples</taxon>
    </lineage>
</organism>
<evidence type="ECO:0000256" key="3">
    <source>
        <dbReference type="ARBA" id="ARBA00022448"/>
    </source>
</evidence>
<name>A0A484HLX4_9BACT</name>
<comment type="subunit">
    <text evidence="2">Heterodimer of a large and a small subunit.</text>
</comment>
<dbReference type="AlphaFoldDB" id="A0A484HLX4"/>
<dbReference type="Pfam" id="PF10518">
    <property type="entry name" value="TAT_signal"/>
    <property type="match status" value="1"/>
</dbReference>
<evidence type="ECO:0000256" key="4">
    <source>
        <dbReference type="ARBA" id="ARBA00022729"/>
    </source>
</evidence>
<dbReference type="GO" id="GO:0015846">
    <property type="term" value="P:polyamine transport"/>
    <property type="evidence" value="ECO:0007669"/>
    <property type="project" value="InterPro"/>
</dbReference>
<dbReference type="NCBIfam" id="TIGR01409">
    <property type="entry name" value="TAT_signal_seq"/>
    <property type="match status" value="1"/>
</dbReference>